<name>A0AAW2ZPD0_9EUKA</name>
<dbReference type="Proteomes" id="UP001431209">
    <property type="component" value="Unassembled WGS sequence"/>
</dbReference>
<dbReference type="AlphaFoldDB" id="A0AAW2ZPD0"/>
<accession>A0AAW2ZPD0</accession>
<protein>
    <submittedName>
        <fullName evidence="2">Uncharacterized protein</fullName>
    </submittedName>
</protein>
<evidence type="ECO:0000256" key="1">
    <source>
        <dbReference type="SAM" id="MobiDB-lite"/>
    </source>
</evidence>
<reference evidence="2 3" key="1">
    <citation type="submission" date="2024-03" db="EMBL/GenBank/DDBJ databases">
        <title>The Acrasis kona genome and developmental transcriptomes reveal deep origins of eukaryotic multicellular pathways.</title>
        <authorList>
            <person name="Sheikh S."/>
            <person name="Fu C.-J."/>
            <person name="Brown M.W."/>
            <person name="Baldauf S.L."/>
        </authorList>
    </citation>
    <scope>NUCLEOTIDE SEQUENCE [LARGE SCALE GENOMIC DNA]</scope>
    <source>
        <strain evidence="2 3">ATCC MYA-3509</strain>
    </source>
</reference>
<dbReference type="EMBL" id="JAOPGA020001753">
    <property type="protein sequence ID" value="KAL0491089.1"/>
    <property type="molecule type" value="Genomic_DNA"/>
</dbReference>
<feature type="region of interest" description="Disordered" evidence="1">
    <location>
        <begin position="22"/>
        <end position="49"/>
    </location>
</feature>
<organism evidence="2 3">
    <name type="scientific">Acrasis kona</name>
    <dbReference type="NCBI Taxonomy" id="1008807"/>
    <lineage>
        <taxon>Eukaryota</taxon>
        <taxon>Discoba</taxon>
        <taxon>Heterolobosea</taxon>
        <taxon>Tetramitia</taxon>
        <taxon>Eutetramitia</taxon>
        <taxon>Acrasidae</taxon>
        <taxon>Acrasis</taxon>
    </lineage>
</organism>
<gene>
    <name evidence="2" type="ORF">AKO1_009709</name>
</gene>
<comment type="caution">
    <text evidence="2">The sequence shown here is derived from an EMBL/GenBank/DDBJ whole genome shotgun (WGS) entry which is preliminary data.</text>
</comment>
<sequence>MHIRYTPHAYLVIRIPKNRSTGTVKDLPYADRNQTTNKGRLHHGKTTHSESKHSWVLNEFM</sequence>
<proteinExistence type="predicted"/>
<evidence type="ECO:0000313" key="3">
    <source>
        <dbReference type="Proteomes" id="UP001431209"/>
    </source>
</evidence>
<evidence type="ECO:0000313" key="2">
    <source>
        <dbReference type="EMBL" id="KAL0491089.1"/>
    </source>
</evidence>
<keyword evidence="3" id="KW-1185">Reference proteome</keyword>